<dbReference type="Proteomes" id="UP000798662">
    <property type="component" value="Chromosome 1"/>
</dbReference>
<accession>A0ACC3BVK5</accession>
<gene>
    <name evidence="1" type="ORF">I4F81_004324</name>
</gene>
<organism evidence="1 2">
    <name type="scientific">Pyropia yezoensis</name>
    <name type="common">Susabi-nori</name>
    <name type="synonym">Porphyra yezoensis</name>
    <dbReference type="NCBI Taxonomy" id="2788"/>
    <lineage>
        <taxon>Eukaryota</taxon>
        <taxon>Rhodophyta</taxon>
        <taxon>Bangiophyceae</taxon>
        <taxon>Bangiales</taxon>
        <taxon>Bangiaceae</taxon>
        <taxon>Pyropia</taxon>
    </lineage>
</organism>
<keyword evidence="2" id="KW-1185">Reference proteome</keyword>
<sequence length="218" mass="22307">MRSSRLDIDAGLKVWDIGTRIDMGCCGDVHLSVEPLPAMPPLPRARRGVFAAPTSAERALAAITAPSGSPPSAASVAALKTKIAAHVAAHLAEVEEAGAAAREARMAEVAAKEAERGAARGEGDTDSDEEEGAPAAAVDTEPPPTRDPGALPPLRRFGLALTGVVVRVLLPSEELPSAERAPAVHIIVPGPGKLNTSGRDKTSLDAIKAQAGSAMSRD</sequence>
<reference evidence="1" key="1">
    <citation type="submission" date="2019-11" db="EMBL/GenBank/DDBJ databases">
        <title>Nori genome reveals adaptations in red seaweeds to the harsh intertidal environment.</title>
        <authorList>
            <person name="Wang D."/>
            <person name="Mao Y."/>
        </authorList>
    </citation>
    <scope>NUCLEOTIDE SEQUENCE</scope>
    <source>
        <tissue evidence="1">Gametophyte</tissue>
    </source>
</reference>
<name>A0ACC3BVK5_PYRYE</name>
<proteinExistence type="predicted"/>
<dbReference type="EMBL" id="CM020618">
    <property type="protein sequence ID" value="KAK1861744.1"/>
    <property type="molecule type" value="Genomic_DNA"/>
</dbReference>
<comment type="caution">
    <text evidence="1">The sequence shown here is derived from an EMBL/GenBank/DDBJ whole genome shotgun (WGS) entry which is preliminary data.</text>
</comment>
<evidence type="ECO:0000313" key="1">
    <source>
        <dbReference type="EMBL" id="KAK1861744.1"/>
    </source>
</evidence>
<evidence type="ECO:0000313" key="2">
    <source>
        <dbReference type="Proteomes" id="UP000798662"/>
    </source>
</evidence>
<protein>
    <submittedName>
        <fullName evidence="1">Uncharacterized protein</fullName>
    </submittedName>
</protein>